<feature type="domain" description="Major facilitator superfamily (MFS) profile" evidence="7">
    <location>
        <begin position="1"/>
        <end position="433"/>
    </location>
</feature>
<evidence type="ECO:0000256" key="3">
    <source>
        <dbReference type="ARBA" id="ARBA00022692"/>
    </source>
</evidence>
<gene>
    <name evidence="8" type="ORF">C5O19_22120</name>
</gene>
<keyword evidence="2" id="KW-1003">Cell membrane</keyword>
<evidence type="ECO:0000256" key="1">
    <source>
        <dbReference type="ARBA" id="ARBA00004651"/>
    </source>
</evidence>
<feature type="transmembrane region" description="Helical" evidence="6">
    <location>
        <begin position="301"/>
        <end position="322"/>
    </location>
</feature>
<dbReference type="PROSITE" id="PS50850">
    <property type="entry name" value="MFS"/>
    <property type="match status" value="1"/>
</dbReference>
<dbReference type="CDD" id="cd06173">
    <property type="entry name" value="MFS_MefA_like"/>
    <property type="match status" value="1"/>
</dbReference>
<dbReference type="OrthoDB" id="9763297at2"/>
<evidence type="ECO:0000256" key="5">
    <source>
        <dbReference type="ARBA" id="ARBA00023136"/>
    </source>
</evidence>
<dbReference type="Pfam" id="PF07690">
    <property type="entry name" value="MFS_1"/>
    <property type="match status" value="1"/>
</dbReference>
<proteinExistence type="predicted"/>
<keyword evidence="3 6" id="KW-0812">Transmembrane</keyword>
<organism evidence="8 9">
    <name type="scientific">Siphonobacter curvatus</name>
    <dbReference type="NCBI Taxonomy" id="2094562"/>
    <lineage>
        <taxon>Bacteria</taxon>
        <taxon>Pseudomonadati</taxon>
        <taxon>Bacteroidota</taxon>
        <taxon>Cytophagia</taxon>
        <taxon>Cytophagales</taxon>
        <taxon>Cytophagaceae</taxon>
        <taxon>Siphonobacter</taxon>
    </lineage>
</organism>
<dbReference type="PANTHER" id="PTHR23513:SF11">
    <property type="entry name" value="STAPHYLOFERRIN A TRANSPORTER"/>
    <property type="match status" value="1"/>
</dbReference>
<dbReference type="SUPFAM" id="SSF103473">
    <property type="entry name" value="MFS general substrate transporter"/>
    <property type="match status" value="1"/>
</dbReference>
<feature type="transmembrane region" description="Helical" evidence="6">
    <location>
        <begin position="409"/>
        <end position="429"/>
    </location>
</feature>
<dbReference type="AlphaFoldDB" id="A0A2S7IGC3"/>
<evidence type="ECO:0000259" key="7">
    <source>
        <dbReference type="PROSITE" id="PS50850"/>
    </source>
</evidence>
<keyword evidence="9" id="KW-1185">Reference proteome</keyword>
<dbReference type="EMBL" id="PTRA01000006">
    <property type="protein sequence ID" value="PQA54448.1"/>
    <property type="molecule type" value="Genomic_DNA"/>
</dbReference>
<sequence>MNTSESKESEQPLQNKTFLAVLINTLAASLTNNFVWFALTFWVYLETKSVLTTSIMAGVYSGTVAVTGFFLGTLVDRYPKKLAMLLSSSSSLLLYVVAAGIYLSTAETTFRNPGSWQLWMFITLALIGAIAGNLRSIALSTLVTILLPESQRDKANGMVGTANGVSFLAASIFSGLVIGFLGMFWTLILAIGLTLLVVFHLTTLSIQELTHVHSEAPPVSFNVRHTIAIIQEIPGLFGLIFFNCFNNFLGGVFMSLMDAYGLSLVSVQVWGILWGFLSLGFIIGGLIVARQGLGGKPLRTLFLTNLIMWFVCIFFTLHASIVLLSVGLLIYMCLIPVVEAAEQTIVQKVIPPDRLGRVFGFSQSLEQAASPITALLIGPIAQYIFIPFMTTGAGVQWLGSWFGTGSDRGLALLFTLTGIIGFIVTLLAMRSRAYHTLASHY</sequence>
<comment type="subcellular location">
    <subcellularLocation>
        <location evidence="1">Cell membrane</location>
        <topology evidence="1">Multi-pass membrane protein</topology>
    </subcellularLocation>
</comment>
<dbReference type="InterPro" id="IPR011701">
    <property type="entry name" value="MFS"/>
</dbReference>
<dbReference type="PANTHER" id="PTHR23513">
    <property type="entry name" value="INTEGRAL MEMBRANE EFFLUX PROTEIN-RELATED"/>
    <property type="match status" value="1"/>
</dbReference>
<feature type="transmembrane region" description="Helical" evidence="6">
    <location>
        <begin position="269"/>
        <end position="289"/>
    </location>
</feature>
<evidence type="ECO:0000313" key="9">
    <source>
        <dbReference type="Proteomes" id="UP000239590"/>
    </source>
</evidence>
<evidence type="ECO:0000256" key="6">
    <source>
        <dbReference type="SAM" id="Phobius"/>
    </source>
</evidence>
<evidence type="ECO:0000256" key="4">
    <source>
        <dbReference type="ARBA" id="ARBA00022989"/>
    </source>
</evidence>
<dbReference type="InterPro" id="IPR020846">
    <property type="entry name" value="MFS_dom"/>
</dbReference>
<feature type="transmembrane region" description="Helical" evidence="6">
    <location>
        <begin position="21"/>
        <end position="45"/>
    </location>
</feature>
<dbReference type="GO" id="GO:0022857">
    <property type="term" value="F:transmembrane transporter activity"/>
    <property type="evidence" value="ECO:0007669"/>
    <property type="project" value="InterPro"/>
</dbReference>
<name>A0A2S7IGC3_9BACT</name>
<feature type="transmembrane region" description="Helical" evidence="6">
    <location>
        <begin position="184"/>
        <end position="206"/>
    </location>
</feature>
<keyword evidence="4 6" id="KW-1133">Transmembrane helix</keyword>
<feature type="transmembrane region" description="Helical" evidence="6">
    <location>
        <begin position="227"/>
        <end position="249"/>
    </location>
</feature>
<feature type="transmembrane region" description="Helical" evidence="6">
    <location>
        <begin position="51"/>
        <end position="75"/>
    </location>
</feature>
<dbReference type="GO" id="GO:0005886">
    <property type="term" value="C:plasma membrane"/>
    <property type="evidence" value="ECO:0007669"/>
    <property type="project" value="UniProtKB-SubCell"/>
</dbReference>
<accession>A0A2S7IGC3</accession>
<dbReference type="Proteomes" id="UP000239590">
    <property type="component" value="Unassembled WGS sequence"/>
</dbReference>
<comment type="caution">
    <text evidence="8">The sequence shown here is derived from an EMBL/GenBank/DDBJ whole genome shotgun (WGS) entry which is preliminary data.</text>
</comment>
<feature type="transmembrane region" description="Helical" evidence="6">
    <location>
        <begin position="82"/>
        <end position="104"/>
    </location>
</feature>
<feature type="transmembrane region" description="Helical" evidence="6">
    <location>
        <begin position="116"/>
        <end position="147"/>
    </location>
</feature>
<reference evidence="9" key="1">
    <citation type="submission" date="2018-02" db="EMBL/GenBank/DDBJ databases">
        <title>Genome sequencing of Solimonas sp. HR-BB.</title>
        <authorList>
            <person name="Lee Y."/>
            <person name="Jeon C.O."/>
        </authorList>
    </citation>
    <scope>NUCLEOTIDE SEQUENCE [LARGE SCALE GENOMIC DNA]</scope>
    <source>
        <strain evidence="9">HR-U</strain>
    </source>
</reference>
<feature type="transmembrane region" description="Helical" evidence="6">
    <location>
        <begin position="159"/>
        <end position="178"/>
    </location>
</feature>
<protein>
    <submittedName>
        <fullName evidence="8">MFS transporter</fullName>
    </submittedName>
</protein>
<dbReference type="InterPro" id="IPR036259">
    <property type="entry name" value="MFS_trans_sf"/>
</dbReference>
<evidence type="ECO:0000256" key="2">
    <source>
        <dbReference type="ARBA" id="ARBA00022475"/>
    </source>
</evidence>
<evidence type="ECO:0000313" key="8">
    <source>
        <dbReference type="EMBL" id="PQA54448.1"/>
    </source>
</evidence>
<dbReference type="Gene3D" id="1.20.1250.20">
    <property type="entry name" value="MFS general substrate transporter like domains"/>
    <property type="match status" value="1"/>
</dbReference>
<keyword evidence="5 6" id="KW-0472">Membrane</keyword>
<dbReference type="RefSeq" id="WP_104715572.1">
    <property type="nucleotide sequence ID" value="NZ_PTRA01000006.1"/>
</dbReference>